<dbReference type="EC" id="3.1.1.31" evidence="5 7"/>
<dbReference type="InterPro" id="IPR037171">
    <property type="entry name" value="NagB/RpiA_transferase-like"/>
</dbReference>
<evidence type="ECO:0000256" key="1">
    <source>
        <dbReference type="ARBA" id="ARBA00000832"/>
    </source>
</evidence>
<evidence type="ECO:0000256" key="6">
    <source>
        <dbReference type="ARBA" id="ARBA00020337"/>
    </source>
</evidence>
<evidence type="ECO:0000256" key="3">
    <source>
        <dbReference type="ARBA" id="ARBA00004961"/>
    </source>
</evidence>
<protein>
    <recommendedName>
        <fullName evidence="6 7">6-phosphogluconolactonase</fullName>
        <shortName evidence="7">6PGL</shortName>
        <ecNumber evidence="5 7">3.1.1.31</ecNumber>
    </recommendedName>
</protein>
<dbReference type="Pfam" id="PF01182">
    <property type="entry name" value="Glucosamine_iso"/>
    <property type="match status" value="1"/>
</dbReference>
<dbReference type="GO" id="GO:0005975">
    <property type="term" value="P:carbohydrate metabolic process"/>
    <property type="evidence" value="ECO:0007669"/>
    <property type="project" value="UniProtKB-UniRule"/>
</dbReference>
<dbReference type="PANTHER" id="PTHR11054:SF0">
    <property type="entry name" value="6-PHOSPHOGLUCONOLACTONASE"/>
    <property type="match status" value="1"/>
</dbReference>
<evidence type="ECO:0000256" key="7">
    <source>
        <dbReference type="RuleBase" id="RU365095"/>
    </source>
</evidence>
<keyword evidence="7" id="KW-0378">Hydrolase</keyword>
<reference key="1">
    <citation type="submission" date="2010-11" db="EMBL/GenBank/DDBJ databases">
        <title>The complete genome of Paludibacter propionicigenes DSM 17365.</title>
        <authorList>
            <consortium name="US DOE Joint Genome Institute (JGI-PGF)"/>
            <person name="Lucas S."/>
            <person name="Copeland A."/>
            <person name="Lapidus A."/>
            <person name="Bruce D."/>
            <person name="Goodwin L."/>
            <person name="Pitluck S."/>
            <person name="Kyrpides N."/>
            <person name="Mavromatis K."/>
            <person name="Ivanova N."/>
            <person name="Munk A.C."/>
            <person name="Brettin T."/>
            <person name="Detter J.C."/>
            <person name="Han C."/>
            <person name="Tapia R."/>
            <person name="Land M."/>
            <person name="Hauser L."/>
            <person name="Markowitz V."/>
            <person name="Cheng J.-F."/>
            <person name="Hugenholtz P."/>
            <person name="Woyke T."/>
            <person name="Wu D."/>
            <person name="Gronow S."/>
            <person name="Wellnitz S."/>
            <person name="Brambilla E."/>
            <person name="Klenk H.-P."/>
            <person name="Eisen J.A."/>
        </authorList>
    </citation>
    <scope>NUCLEOTIDE SEQUENCE</scope>
    <source>
        <strain>WB4</strain>
    </source>
</reference>
<feature type="domain" description="Glucosamine/galactosamine-6-phosphate isomerase" evidence="8">
    <location>
        <begin position="10"/>
        <end position="224"/>
    </location>
</feature>
<dbReference type="HOGENOM" id="CLU_053947_4_0_10"/>
<gene>
    <name evidence="7" type="primary">pgl</name>
    <name evidence="9" type="ordered locus">Palpr_2271</name>
</gene>
<sequence>MDSNIHVFETPEQTARAVAELILNMAKEKNKHSLPFNVALSGGSTPKLLFNILAAEYAQSIPWHFVRLFWVDERCVPPTHPESNFGMTYENLLKQVPVHNSNVFRMLGEVNPAKEAERYQTMLEAQLPLRDALPRFDLILLGMGDDGHTASIFPDNMSLLYADASVAVAAHPVSGQQRITLTGNVISNADKVVFLITGSSKSSVLQQIIHRKQNFKDFPASYIHAYSAPADFYLDKAAAAEL</sequence>
<proteinExistence type="inferred from homology"/>
<dbReference type="RefSeq" id="WP_013445776.1">
    <property type="nucleotide sequence ID" value="NC_014734.1"/>
</dbReference>
<evidence type="ECO:0000313" key="10">
    <source>
        <dbReference type="Proteomes" id="UP000008718"/>
    </source>
</evidence>
<evidence type="ECO:0000259" key="8">
    <source>
        <dbReference type="Pfam" id="PF01182"/>
    </source>
</evidence>
<dbReference type="EMBL" id="CP002345">
    <property type="protein sequence ID" value="ADQ80407.1"/>
    <property type="molecule type" value="Genomic_DNA"/>
</dbReference>
<reference evidence="9 10" key="2">
    <citation type="journal article" date="2011" name="Stand. Genomic Sci.">
        <title>Complete genome sequence of Paludibacter propionicigenes type strain (WB4).</title>
        <authorList>
            <person name="Gronow S."/>
            <person name="Munk C."/>
            <person name="Lapidus A."/>
            <person name="Nolan M."/>
            <person name="Lucas S."/>
            <person name="Hammon N."/>
            <person name="Deshpande S."/>
            <person name="Cheng J.F."/>
            <person name="Tapia R."/>
            <person name="Han C."/>
            <person name="Goodwin L."/>
            <person name="Pitluck S."/>
            <person name="Liolios K."/>
            <person name="Ivanova N."/>
            <person name="Mavromatis K."/>
            <person name="Mikhailova N."/>
            <person name="Pati A."/>
            <person name="Chen A."/>
            <person name="Palaniappan K."/>
            <person name="Land M."/>
            <person name="Hauser L."/>
            <person name="Chang Y.J."/>
            <person name="Jeffries C.D."/>
            <person name="Brambilla E."/>
            <person name="Rohde M."/>
            <person name="Goker M."/>
            <person name="Detter J.C."/>
            <person name="Woyke T."/>
            <person name="Bristow J."/>
            <person name="Eisen J.A."/>
            <person name="Markowitz V."/>
            <person name="Hugenholtz P."/>
            <person name="Kyrpides N.C."/>
            <person name="Klenk H.P."/>
        </authorList>
    </citation>
    <scope>NUCLEOTIDE SEQUENCE [LARGE SCALE GENOMIC DNA]</scope>
    <source>
        <strain evidence="10">DSM 17365 / JCM 13257 / WB4</strain>
    </source>
</reference>
<dbReference type="GO" id="GO:0017057">
    <property type="term" value="F:6-phosphogluconolactonase activity"/>
    <property type="evidence" value="ECO:0007669"/>
    <property type="project" value="UniProtKB-UniRule"/>
</dbReference>
<comment type="catalytic activity">
    <reaction evidence="1 7">
        <text>6-phospho-D-glucono-1,5-lactone + H2O = 6-phospho-D-gluconate + H(+)</text>
        <dbReference type="Rhea" id="RHEA:12556"/>
        <dbReference type="ChEBI" id="CHEBI:15377"/>
        <dbReference type="ChEBI" id="CHEBI:15378"/>
        <dbReference type="ChEBI" id="CHEBI:57955"/>
        <dbReference type="ChEBI" id="CHEBI:58759"/>
        <dbReference type="EC" id="3.1.1.31"/>
    </reaction>
</comment>
<name>E4T6R3_PALPW</name>
<dbReference type="KEGG" id="ppn:Palpr_2271"/>
<comment type="similarity">
    <text evidence="4 7">Belongs to the glucosamine/galactosamine-6-phosphate isomerase family. 6-phosphogluconolactonase subfamily.</text>
</comment>
<dbReference type="eggNOG" id="COG0363">
    <property type="taxonomic scope" value="Bacteria"/>
</dbReference>
<comment type="function">
    <text evidence="2 7">Hydrolysis of 6-phosphogluconolactone to 6-phosphogluconate.</text>
</comment>
<dbReference type="GO" id="GO:0006098">
    <property type="term" value="P:pentose-phosphate shunt"/>
    <property type="evidence" value="ECO:0007669"/>
    <property type="project" value="UniProtKB-UniPathway"/>
</dbReference>
<evidence type="ECO:0000256" key="2">
    <source>
        <dbReference type="ARBA" id="ARBA00002681"/>
    </source>
</evidence>
<dbReference type="InterPro" id="IPR006148">
    <property type="entry name" value="Glc/Gal-6P_isomerase"/>
</dbReference>
<dbReference type="STRING" id="694427.Palpr_2271"/>
<dbReference type="Gene3D" id="3.40.50.1360">
    <property type="match status" value="1"/>
</dbReference>
<dbReference type="OrthoDB" id="9810967at2"/>
<dbReference type="InterPro" id="IPR039104">
    <property type="entry name" value="6PGL"/>
</dbReference>
<dbReference type="AlphaFoldDB" id="E4T6R3"/>
<accession>E4T6R3</accession>
<dbReference type="CDD" id="cd01400">
    <property type="entry name" value="6PGL"/>
    <property type="match status" value="1"/>
</dbReference>
<dbReference type="Proteomes" id="UP000008718">
    <property type="component" value="Chromosome"/>
</dbReference>
<evidence type="ECO:0000313" key="9">
    <source>
        <dbReference type="EMBL" id="ADQ80407.1"/>
    </source>
</evidence>
<dbReference type="PANTHER" id="PTHR11054">
    <property type="entry name" value="6-PHOSPHOGLUCONOLACTONASE"/>
    <property type="match status" value="1"/>
</dbReference>
<evidence type="ECO:0000256" key="4">
    <source>
        <dbReference type="ARBA" id="ARBA00010662"/>
    </source>
</evidence>
<dbReference type="NCBIfam" id="TIGR01198">
    <property type="entry name" value="pgl"/>
    <property type="match status" value="1"/>
</dbReference>
<organism evidence="9 10">
    <name type="scientific">Paludibacter propionicigenes (strain DSM 17365 / JCM 13257 / WB4)</name>
    <dbReference type="NCBI Taxonomy" id="694427"/>
    <lineage>
        <taxon>Bacteria</taxon>
        <taxon>Pseudomonadati</taxon>
        <taxon>Bacteroidota</taxon>
        <taxon>Bacteroidia</taxon>
        <taxon>Bacteroidales</taxon>
        <taxon>Paludibacteraceae</taxon>
        <taxon>Paludibacter</taxon>
    </lineage>
</organism>
<dbReference type="SUPFAM" id="SSF100950">
    <property type="entry name" value="NagB/RpiA/CoA transferase-like"/>
    <property type="match status" value="1"/>
</dbReference>
<evidence type="ECO:0000256" key="5">
    <source>
        <dbReference type="ARBA" id="ARBA00013198"/>
    </source>
</evidence>
<dbReference type="InterPro" id="IPR005900">
    <property type="entry name" value="6-phosphogluconolactonase_DevB"/>
</dbReference>
<keyword evidence="10" id="KW-1185">Reference proteome</keyword>
<dbReference type="UniPathway" id="UPA00115">
    <property type="reaction ID" value="UER00409"/>
</dbReference>
<comment type="pathway">
    <text evidence="3 7">Carbohydrate degradation; pentose phosphate pathway; D-ribulose 5-phosphate from D-glucose 6-phosphate (oxidative stage): step 2/3.</text>
</comment>